<comment type="caution">
    <text evidence="8">The sequence shown here is derived from an EMBL/GenBank/DDBJ whole genome shotgun (WGS) entry which is preliminary data.</text>
</comment>
<dbReference type="PANTHER" id="PTHR33138:SF85">
    <property type="entry name" value="LEAF RUST 10 DISEASE-RESISTANCE LOCUS RECEPTOR-LIKE PROTEIN KINASE-LIKE 2.7 ISOFORM X1"/>
    <property type="match status" value="1"/>
</dbReference>
<feature type="chain" id="PRO_5022966147" evidence="6">
    <location>
        <begin position="22"/>
        <end position="164"/>
    </location>
</feature>
<dbReference type="EMBL" id="SMMG02000012">
    <property type="protein sequence ID" value="KAA3455766.1"/>
    <property type="molecule type" value="Genomic_DNA"/>
</dbReference>
<evidence type="ECO:0000256" key="3">
    <source>
        <dbReference type="ARBA" id="ARBA00022729"/>
    </source>
</evidence>
<accession>A0A5B6UG52</accession>
<dbReference type="Proteomes" id="UP000325315">
    <property type="component" value="Unassembled WGS sequence"/>
</dbReference>
<evidence type="ECO:0000256" key="4">
    <source>
        <dbReference type="ARBA" id="ARBA00022989"/>
    </source>
</evidence>
<dbReference type="AlphaFoldDB" id="A0A5B6UG52"/>
<dbReference type="PANTHER" id="PTHR33138">
    <property type="entry name" value="OS01G0690200 PROTEIN"/>
    <property type="match status" value="1"/>
</dbReference>
<evidence type="ECO:0000256" key="2">
    <source>
        <dbReference type="ARBA" id="ARBA00022692"/>
    </source>
</evidence>
<feature type="domain" description="Wall-associated receptor kinase galacturonan-binding" evidence="7">
    <location>
        <begin position="31"/>
        <end position="98"/>
    </location>
</feature>
<dbReference type="GO" id="GO:0016020">
    <property type="term" value="C:membrane"/>
    <property type="evidence" value="ECO:0007669"/>
    <property type="project" value="UniProtKB-SubCell"/>
</dbReference>
<evidence type="ECO:0000256" key="5">
    <source>
        <dbReference type="ARBA" id="ARBA00023136"/>
    </source>
</evidence>
<keyword evidence="4" id="KW-1133">Transmembrane helix</keyword>
<feature type="signal peptide" evidence="6">
    <location>
        <begin position="1"/>
        <end position="21"/>
    </location>
</feature>
<dbReference type="InterPro" id="IPR025287">
    <property type="entry name" value="WAK_GUB"/>
</dbReference>
<keyword evidence="3 6" id="KW-0732">Signal</keyword>
<proteinExistence type="predicted"/>
<name>A0A5B6UG52_9ROSI</name>
<gene>
    <name evidence="8" type="ORF">EPI10_018759</name>
</gene>
<keyword evidence="2" id="KW-0812">Transmembrane</keyword>
<keyword evidence="9" id="KW-1185">Reference proteome</keyword>
<keyword evidence="5" id="KW-0472">Membrane</keyword>
<dbReference type="GO" id="GO:0030247">
    <property type="term" value="F:polysaccharide binding"/>
    <property type="evidence" value="ECO:0007669"/>
    <property type="project" value="InterPro"/>
</dbReference>
<keyword evidence="8" id="KW-0808">Transferase</keyword>
<evidence type="ECO:0000313" key="9">
    <source>
        <dbReference type="Proteomes" id="UP000325315"/>
    </source>
</evidence>
<reference evidence="9" key="1">
    <citation type="journal article" date="2019" name="Plant Biotechnol. J.">
        <title>Genome sequencing of the Australian wild diploid species Gossypium australe highlights disease resistance and delayed gland morphogenesis.</title>
        <authorList>
            <person name="Cai Y."/>
            <person name="Cai X."/>
            <person name="Wang Q."/>
            <person name="Wang P."/>
            <person name="Zhang Y."/>
            <person name="Cai C."/>
            <person name="Xu Y."/>
            <person name="Wang K."/>
            <person name="Zhou Z."/>
            <person name="Wang C."/>
            <person name="Geng S."/>
            <person name="Li B."/>
            <person name="Dong Q."/>
            <person name="Hou Y."/>
            <person name="Wang H."/>
            <person name="Ai P."/>
            <person name="Liu Z."/>
            <person name="Yi F."/>
            <person name="Sun M."/>
            <person name="An G."/>
            <person name="Cheng J."/>
            <person name="Zhang Y."/>
            <person name="Shi Q."/>
            <person name="Xie Y."/>
            <person name="Shi X."/>
            <person name="Chang Y."/>
            <person name="Huang F."/>
            <person name="Chen Y."/>
            <person name="Hong S."/>
            <person name="Mi L."/>
            <person name="Sun Q."/>
            <person name="Zhang L."/>
            <person name="Zhou B."/>
            <person name="Peng R."/>
            <person name="Zhang X."/>
            <person name="Liu F."/>
        </authorList>
    </citation>
    <scope>NUCLEOTIDE SEQUENCE [LARGE SCALE GENOMIC DNA]</scope>
    <source>
        <strain evidence="9">cv. PA1801</strain>
    </source>
</reference>
<dbReference type="Pfam" id="PF13947">
    <property type="entry name" value="GUB_WAK_bind"/>
    <property type="match status" value="1"/>
</dbReference>
<evidence type="ECO:0000313" key="8">
    <source>
        <dbReference type="EMBL" id="KAA3455766.1"/>
    </source>
</evidence>
<sequence>MDAFSSYSIVFLLTIFQLSYAHDDDIHFTSCAPFDCGNLPNISYPFWTDQHNRPSYCGYGNEGYKLKCLQNHPPVMILGSQDFQVLHLNQSRDLLTIKRVELNSTCPHQILITNLFNYSETAENIILHSGGRCGSNESLPSALLCYCRDRPHRLKCQHAHVPNI</sequence>
<dbReference type="OrthoDB" id="635050at2759"/>
<keyword evidence="8" id="KW-0418">Kinase</keyword>
<evidence type="ECO:0000256" key="1">
    <source>
        <dbReference type="ARBA" id="ARBA00004167"/>
    </source>
</evidence>
<protein>
    <submittedName>
        <fullName evidence="8">LEAF RUST 10 DISEASE-RESISTANCE LOCUS RECEPTOR-LIKE PROTEIN KINASE-like 2.1</fullName>
    </submittedName>
</protein>
<evidence type="ECO:0000259" key="7">
    <source>
        <dbReference type="Pfam" id="PF13947"/>
    </source>
</evidence>
<evidence type="ECO:0000256" key="6">
    <source>
        <dbReference type="SAM" id="SignalP"/>
    </source>
</evidence>
<keyword evidence="8" id="KW-0675">Receptor</keyword>
<dbReference type="GO" id="GO:0016301">
    <property type="term" value="F:kinase activity"/>
    <property type="evidence" value="ECO:0007669"/>
    <property type="project" value="UniProtKB-KW"/>
</dbReference>
<comment type="subcellular location">
    <subcellularLocation>
        <location evidence="1">Membrane</location>
        <topology evidence="1">Single-pass membrane protein</topology>
    </subcellularLocation>
</comment>
<organism evidence="8 9">
    <name type="scientific">Gossypium australe</name>
    <dbReference type="NCBI Taxonomy" id="47621"/>
    <lineage>
        <taxon>Eukaryota</taxon>
        <taxon>Viridiplantae</taxon>
        <taxon>Streptophyta</taxon>
        <taxon>Embryophyta</taxon>
        <taxon>Tracheophyta</taxon>
        <taxon>Spermatophyta</taxon>
        <taxon>Magnoliopsida</taxon>
        <taxon>eudicotyledons</taxon>
        <taxon>Gunneridae</taxon>
        <taxon>Pentapetalae</taxon>
        <taxon>rosids</taxon>
        <taxon>malvids</taxon>
        <taxon>Malvales</taxon>
        <taxon>Malvaceae</taxon>
        <taxon>Malvoideae</taxon>
        <taxon>Gossypium</taxon>
    </lineage>
</organism>